<evidence type="ECO:0000313" key="5">
    <source>
        <dbReference type="Proteomes" id="UP000437065"/>
    </source>
</evidence>
<evidence type="ECO:0000313" key="4">
    <source>
        <dbReference type="EMBL" id="MXR41742.1"/>
    </source>
</evidence>
<dbReference type="AlphaFoldDB" id="A0A6B0SZH8"/>
<name>A0A6B0SZH8_9EURY</name>
<accession>A0A6B0SZH8</accession>
<protein>
    <submittedName>
        <fullName evidence="4">Uncharacterized protein</fullName>
    </submittedName>
</protein>
<feature type="domain" description="DUF7855" evidence="3">
    <location>
        <begin position="66"/>
        <end position="112"/>
    </location>
</feature>
<dbReference type="RefSeq" id="WP_159666773.1">
    <property type="nucleotide sequence ID" value="NZ_WUUS01000006.1"/>
</dbReference>
<dbReference type="Proteomes" id="UP000437065">
    <property type="component" value="Unassembled WGS sequence"/>
</dbReference>
<reference evidence="4 5" key="1">
    <citation type="submission" date="2019-12" db="EMBL/GenBank/DDBJ databases">
        <title>Isolation and characterization of three novel carbon monoxide-oxidizing members of Halobacteria from salione crusts and soils.</title>
        <authorList>
            <person name="Myers M.R."/>
            <person name="King G.M."/>
        </authorList>
    </citation>
    <scope>NUCLEOTIDE SEQUENCE [LARGE SCALE GENOMIC DNA]</scope>
    <source>
        <strain evidence="4 5">WSA2</strain>
    </source>
</reference>
<feature type="region of interest" description="Disordered" evidence="1">
    <location>
        <begin position="82"/>
        <end position="112"/>
    </location>
</feature>
<keyword evidence="5" id="KW-1185">Reference proteome</keyword>
<proteinExistence type="predicted"/>
<sequence length="112" mass="12391">MLLVVTYSRGARTTLRNVCRSHDDTVVRRLGRAALFAETELGAFLACRLRAKHGSDVQVERTEPFNEFAAVRPAVREAAVAYEDRETPSTPYAKFAAGDDHPDPAAMRDAEL</sequence>
<organism evidence="4 5">
    <name type="scientific">Halobaculum saliterrae</name>
    <dbReference type="NCBI Taxonomy" id="2073113"/>
    <lineage>
        <taxon>Archaea</taxon>
        <taxon>Methanobacteriati</taxon>
        <taxon>Methanobacteriota</taxon>
        <taxon>Stenosarchaea group</taxon>
        <taxon>Halobacteria</taxon>
        <taxon>Halobacteriales</taxon>
        <taxon>Haloferacaceae</taxon>
        <taxon>Halobaculum</taxon>
    </lineage>
</organism>
<feature type="compositionally biased region" description="Basic and acidic residues" evidence="1">
    <location>
        <begin position="97"/>
        <end position="112"/>
    </location>
</feature>
<evidence type="ECO:0000259" key="3">
    <source>
        <dbReference type="Pfam" id="PF26293"/>
    </source>
</evidence>
<evidence type="ECO:0000256" key="1">
    <source>
        <dbReference type="SAM" id="MobiDB-lite"/>
    </source>
</evidence>
<dbReference type="Pfam" id="PF25253">
    <property type="entry name" value="DUF7855"/>
    <property type="match status" value="1"/>
</dbReference>
<dbReference type="EMBL" id="WUUS01000006">
    <property type="protein sequence ID" value="MXR41742.1"/>
    <property type="molecule type" value="Genomic_DNA"/>
</dbReference>
<feature type="domain" description="DUF7855" evidence="2">
    <location>
        <begin position="1"/>
        <end position="64"/>
    </location>
</feature>
<evidence type="ECO:0000259" key="2">
    <source>
        <dbReference type="Pfam" id="PF25253"/>
    </source>
</evidence>
<dbReference type="InterPro" id="IPR058577">
    <property type="entry name" value="DUF7855_C"/>
</dbReference>
<dbReference type="Pfam" id="PF26293">
    <property type="entry name" value="DUF7855_C"/>
    <property type="match status" value="1"/>
</dbReference>
<dbReference type="InterPro" id="IPR057177">
    <property type="entry name" value="DUF7855_N"/>
</dbReference>
<gene>
    <name evidence="4" type="ORF">GRX01_10390</name>
</gene>
<comment type="caution">
    <text evidence="4">The sequence shown here is derived from an EMBL/GenBank/DDBJ whole genome shotgun (WGS) entry which is preliminary data.</text>
</comment>
<dbReference type="OrthoDB" id="269514at2157"/>